<comment type="caution">
    <text evidence="1">The sequence shown here is derived from an EMBL/GenBank/DDBJ whole genome shotgun (WGS) entry which is preliminary data.</text>
</comment>
<dbReference type="EMBL" id="MPUH01000037">
    <property type="protein sequence ID" value="OMJ93748.1"/>
    <property type="molecule type" value="Genomic_DNA"/>
</dbReference>
<dbReference type="GO" id="GO:0004814">
    <property type="term" value="F:arginine-tRNA ligase activity"/>
    <property type="evidence" value="ECO:0007669"/>
    <property type="project" value="InterPro"/>
</dbReference>
<dbReference type="GO" id="GO:0005524">
    <property type="term" value="F:ATP binding"/>
    <property type="evidence" value="ECO:0007669"/>
    <property type="project" value="InterPro"/>
</dbReference>
<organism evidence="1 2">
    <name type="scientific">Stentor coeruleus</name>
    <dbReference type="NCBI Taxonomy" id="5963"/>
    <lineage>
        <taxon>Eukaryota</taxon>
        <taxon>Sar</taxon>
        <taxon>Alveolata</taxon>
        <taxon>Ciliophora</taxon>
        <taxon>Postciliodesmatophora</taxon>
        <taxon>Heterotrichea</taxon>
        <taxon>Heterotrichida</taxon>
        <taxon>Stentoridae</taxon>
        <taxon>Stentor</taxon>
    </lineage>
</organism>
<name>A0A1R2CXK7_9CILI</name>
<dbReference type="InterPro" id="IPR036695">
    <property type="entry name" value="Arg-tRNA-synth_N_sf"/>
</dbReference>
<dbReference type="Proteomes" id="UP000187209">
    <property type="component" value="Unassembled WGS sequence"/>
</dbReference>
<dbReference type="Gene3D" id="3.30.1360.70">
    <property type="entry name" value="Arginyl tRNA synthetase N-terminal domain"/>
    <property type="match status" value="1"/>
</dbReference>
<dbReference type="AlphaFoldDB" id="A0A1R2CXK7"/>
<keyword evidence="2" id="KW-1185">Reference proteome</keyword>
<proteinExistence type="predicted"/>
<reference evidence="1 2" key="1">
    <citation type="submission" date="2016-11" db="EMBL/GenBank/DDBJ databases">
        <title>The macronuclear genome of Stentor coeruleus: a giant cell with tiny introns.</title>
        <authorList>
            <person name="Slabodnick M."/>
            <person name="Ruby J.G."/>
            <person name="Reiff S.B."/>
            <person name="Swart E.C."/>
            <person name="Gosai S."/>
            <person name="Prabakaran S."/>
            <person name="Witkowska E."/>
            <person name="Larue G.E."/>
            <person name="Fisher S."/>
            <person name="Freeman R.M."/>
            <person name="Gunawardena J."/>
            <person name="Chu W."/>
            <person name="Stover N.A."/>
            <person name="Gregory B.D."/>
            <person name="Nowacki M."/>
            <person name="Derisi J."/>
            <person name="Roy S.W."/>
            <person name="Marshall W.F."/>
            <person name="Sood P."/>
        </authorList>
    </citation>
    <scope>NUCLEOTIDE SEQUENCE [LARGE SCALE GENOMIC DNA]</scope>
    <source>
        <strain evidence="1">WM001</strain>
    </source>
</reference>
<protein>
    <submittedName>
        <fullName evidence="1">Uncharacterized protein</fullName>
    </submittedName>
</protein>
<dbReference type="GO" id="GO:0005737">
    <property type="term" value="C:cytoplasm"/>
    <property type="evidence" value="ECO:0007669"/>
    <property type="project" value="InterPro"/>
</dbReference>
<accession>A0A1R2CXK7</accession>
<evidence type="ECO:0000313" key="2">
    <source>
        <dbReference type="Proteomes" id="UP000187209"/>
    </source>
</evidence>
<gene>
    <name evidence="1" type="ORF">SteCoe_3188</name>
</gene>
<dbReference type="GO" id="GO:0006420">
    <property type="term" value="P:arginyl-tRNA aminoacylation"/>
    <property type="evidence" value="ECO:0007669"/>
    <property type="project" value="InterPro"/>
</dbReference>
<evidence type="ECO:0000313" key="1">
    <source>
        <dbReference type="EMBL" id="OMJ93748.1"/>
    </source>
</evidence>
<sequence length="495" mass="57834">MLYLKKSISELLTEAASKAFPVSEIAEVKNLHKKADYLSQIPSVIYNKHKKEQHAFGLFNSREIADCIFVNCPKVSWLKQIQVSGTGDLEIFISEKYMLSIINNILSSQTLSFISPTSDIIHNFIISNTSNNSEISISCARGLFIIETLKNLHKLHRSLAYTYIVAYDFNPNKRTLTQTVSEYITDKLSHNTLKLTEKDKKKLIMDQNIDKINPLIRLILTSDLYDSKIKYEINQDNIFEIDVKKDIERNNEKMYSVFQEWPWMKYAMLSLSPIFQKSQVNMFYKYYRRDLSKKLEGFMKNFDADASKYVNFSSYGDVFFNIGPSHMNDKFYSILKYLEAINTPHIPHCYNIEYISLASLKYFMLKHSRNTTFAITTQELMEKSSKSLWAILAVYKYLKINQKPQNFDLEEIQGQVRLIFVHVFSLPDAIEECLHGSSAHFLIEWIENLCEFYIRADYHIPPETRDKVDWIMKICIEFTLKLVGIDINKIYASNL</sequence>